<dbReference type="AlphaFoldDB" id="A0A0B0MWU5"/>
<dbReference type="EMBL" id="JRRC01418411">
    <property type="protein sequence ID" value="KHG04797.1"/>
    <property type="molecule type" value="Genomic_DNA"/>
</dbReference>
<evidence type="ECO:0000313" key="2">
    <source>
        <dbReference type="Proteomes" id="UP000032142"/>
    </source>
</evidence>
<comment type="caution">
    <text evidence="1">The sequence shown here is derived from an EMBL/GenBank/DDBJ whole genome shotgun (WGS) entry which is preliminary data.</text>
</comment>
<sequence length="45" mass="5704">MFIMYWSNVWRSHLVFGQYVFCKFFEYVCMFFTGWPKMYVFLCYG</sequence>
<protein>
    <submittedName>
        <fullName evidence="1">Uncharacterized protein</fullName>
    </submittedName>
</protein>
<organism evidence="1 2">
    <name type="scientific">Gossypium arboreum</name>
    <name type="common">Tree cotton</name>
    <name type="synonym">Gossypium nanking</name>
    <dbReference type="NCBI Taxonomy" id="29729"/>
    <lineage>
        <taxon>Eukaryota</taxon>
        <taxon>Viridiplantae</taxon>
        <taxon>Streptophyta</taxon>
        <taxon>Embryophyta</taxon>
        <taxon>Tracheophyta</taxon>
        <taxon>Spermatophyta</taxon>
        <taxon>Magnoliopsida</taxon>
        <taxon>eudicotyledons</taxon>
        <taxon>Gunneridae</taxon>
        <taxon>Pentapetalae</taxon>
        <taxon>rosids</taxon>
        <taxon>malvids</taxon>
        <taxon>Malvales</taxon>
        <taxon>Malvaceae</taxon>
        <taxon>Malvoideae</taxon>
        <taxon>Gossypium</taxon>
    </lineage>
</organism>
<gene>
    <name evidence="1" type="ORF">F383_29913</name>
</gene>
<evidence type="ECO:0000313" key="1">
    <source>
        <dbReference type="EMBL" id="KHG04797.1"/>
    </source>
</evidence>
<accession>A0A0B0MWU5</accession>
<dbReference type="Proteomes" id="UP000032142">
    <property type="component" value="Unassembled WGS sequence"/>
</dbReference>
<name>A0A0B0MWU5_GOSAR</name>
<reference evidence="2" key="1">
    <citation type="submission" date="2014-09" db="EMBL/GenBank/DDBJ databases">
        <authorList>
            <person name="Mudge J."/>
            <person name="Ramaraj T."/>
            <person name="Lindquist I.E."/>
            <person name="Bharti A.K."/>
            <person name="Sundararajan A."/>
            <person name="Cameron C.T."/>
            <person name="Woodward J.E."/>
            <person name="May G.D."/>
            <person name="Brubaker C."/>
            <person name="Broadhvest J."/>
            <person name="Wilkins T.A."/>
        </authorList>
    </citation>
    <scope>NUCLEOTIDE SEQUENCE</scope>
    <source>
        <strain evidence="2">cv. AKA8401</strain>
    </source>
</reference>
<proteinExistence type="predicted"/>
<keyword evidence="2" id="KW-1185">Reference proteome</keyword>